<accession>A0A4R2IQ24</accession>
<sequence>MGLDRSEVAKLLGLAASLDQRTVGVADVFAWQAALEGVTFGECEAAIIAHAKAAREPVRPADILVAVRDHRRRRAERTAIPHRPTDRATAAAAAKHGMADVYAEMGWTYNAQRAAAMTVPCPLVGCWAPVGRPCRKYGNRYQDMHHERHTKAATKGVRR</sequence>
<protein>
    <recommendedName>
        <fullName evidence="1">DNA-binding phage zinc finger domain-containing protein</fullName>
    </recommendedName>
</protein>
<dbReference type="Proteomes" id="UP000295680">
    <property type="component" value="Unassembled WGS sequence"/>
</dbReference>
<keyword evidence="3" id="KW-1185">Reference proteome</keyword>
<dbReference type="Pfam" id="PF24623">
    <property type="entry name" value="Phage_zn_bind_8"/>
    <property type="match status" value="1"/>
</dbReference>
<evidence type="ECO:0000313" key="2">
    <source>
        <dbReference type="EMBL" id="TCO47323.1"/>
    </source>
</evidence>
<feature type="domain" description="DNA-binding phage zinc finger" evidence="1">
    <location>
        <begin position="113"/>
        <end position="153"/>
    </location>
</feature>
<name>A0A4R2IQ24_9PSEU</name>
<evidence type="ECO:0000313" key="3">
    <source>
        <dbReference type="Proteomes" id="UP000295680"/>
    </source>
</evidence>
<dbReference type="AlphaFoldDB" id="A0A4R2IQ24"/>
<dbReference type="EMBL" id="SLWS01000017">
    <property type="protein sequence ID" value="TCO47323.1"/>
    <property type="molecule type" value="Genomic_DNA"/>
</dbReference>
<reference evidence="2 3" key="1">
    <citation type="submission" date="2019-03" db="EMBL/GenBank/DDBJ databases">
        <title>Genomic Encyclopedia of Type Strains, Phase IV (KMG-IV): sequencing the most valuable type-strain genomes for metagenomic binning, comparative biology and taxonomic classification.</title>
        <authorList>
            <person name="Goeker M."/>
        </authorList>
    </citation>
    <scope>NUCLEOTIDE SEQUENCE [LARGE SCALE GENOMIC DNA]</scope>
    <source>
        <strain evidence="2 3">DSM 45934</strain>
    </source>
</reference>
<gene>
    <name evidence="2" type="ORF">EV192_11763</name>
</gene>
<dbReference type="InterPro" id="IPR056911">
    <property type="entry name" value="Phage_Znf_bind_put"/>
</dbReference>
<comment type="caution">
    <text evidence="2">The sequence shown here is derived from an EMBL/GenBank/DDBJ whole genome shotgun (WGS) entry which is preliminary data.</text>
</comment>
<organism evidence="2 3">
    <name type="scientific">Actinocrispum wychmicini</name>
    <dbReference type="NCBI Taxonomy" id="1213861"/>
    <lineage>
        <taxon>Bacteria</taxon>
        <taxon>Bacillati</taxon>
        <taxon>Actinomycetota</taxon>
        <taxon>Actinomycetes</taxon>
        <taxon>Pseudonocardiales</taxon>
        <taxon>Pseudonocardiaceae</taxon>
        <taxon>Actinocrispum</taxon>
    </lineage>
</organism>
<proteinExistence type="predicted"/>
<evidence type="ECO:0000259" key="1">
    <source>
        <dbReference type="Pfam" id="PF24623"/>
    </source>
</evidence>
<dbReference type="RefSeq" id="WP_132125624.1">
    <property type="nucleotide sequence ID" value="NZ_SLWS01000017.1"/>
</dbReference>
<dbReference type="OrthoDB" id="4764618at2"/>